<feature type="transmembrane region" description="Helical" evidence="1">
    <location>
        <begin position="160"/>
        <end position="179"/>
    </location>
</feature>
<accession>A0A0K8J7R0</accession>
<proteinExistence type="predicted"/>
<dbReference type="OrthoDB" id="2164897at2"/>
<gene>
    <name evidence="2" type="ORF">SD1D_1835</name>
</gene>
<dbReference type="KEGG" id="hsd:SD1D_1835"/>
<evidence type="ECO:0000256" key="1">
    <source>
        <dbReference type="SAM" id="Phobius"/>
    </source>
</evidence>
<sequence length="221" mass="24627">MQSCNYCKVNIKGDHTVCPLCAGIMEGKGDSKEDVFPYIPTIYQEFNLFIRILLLISIVAVVASFAINLIFGAESRWSLLVAAGVLCMWISLYFIIRKKNNIAKTILWQVGVIGILSVIWDKSMGWRGWSLDYVIPSVCVLAMIVMAVGAKLLKIGVRDLIIYLFIDAIFGLIPAIFFICGWLNVIFPSIICVAASIISLSALILFQGENMKAELNKRMHI</sequence>
<dbReference type="EMBL" id="LN879430">
    <property type="protein sequence ID" value="CUH93377.1"/>
    <property type="molecule type" value="Genomic_DNA"/>
</dbReference>
<feature type="transmembrane region" description="Helical" evidence="1">
    <location>
        <begin position="185"/>
        <end position="206"/>
    </location>
</feature>
<evidence type="ECO:0000313" key="3">
    <source>
        <dbReference type="Proteomes" id="UP000196053"/>
    </source>
</evidence>
<keyword evidence="1" id="KW-1133">Transmembrane helix</keyword>
<feature type="transmembrane region" description="Helical" evidence="1">
    <location>
        <begin position="48"/>
        <end position="71"/>
    </location>
</feature>
<protein>
    <submittedName>
        <fullName evidence="2">Putative membrane protein</fullName>
    </submittedName>
</protein>
<dbReference type="Pfam" id="PF19845">
    <property type="entry name" value="DUF6320"/>
    <property type="match status" value="1"/>
</dbReference>
<keyword evidence="1" id="KW-0812">Transmembrane</keyword>
<organism evidence="2 3">
    <name type="scientific">Herbinix luporum</name>
    <dbReference type="NCBI Taxonomy" id="1679721"/>
    <lineage>
        <taxon>Bacteria</taxon>
        <taxon>Bacillati</taxon>
        <taxon>Bacillota</taxon>
        <taxon>Clostridia</taxon>
        <taxon>Lachnospirales</taxon>
        <taxon>Lachnospiraceae</taxon>
        <taxon>Herbinix</taxon>
    </lineage>
</organism>
<keyword evidence="3" id="KW-1185">Reference proteome</keyword>
<feature type="transmembrane region" description="Helical" evidence="1">
    <location>
        <begin position="102"/>
        <end position="121"/>
    </location>
</feature>
<dbReference type="AlphaFoldDB" id="A0A0K8J7R0"/>
<dbReference type="InterPro" id="IPR046283">
    <property type="entry name" value="DUF6320"/>
</dbReference>
<feature type="transmembrane region" description="Helical" evidence="1">
    <location>
        <begin position="133"/>
        <end position="153"/>
    </location>
</feature>
<dbReference type="Proteomes" id="UP000196053">
    <property type="component" value="Chromosome I"/>
</dbReference>
<dbReference type="RefSeq" id="WP_058258628.1">
    <property type="nucleotide sequence ID" value="NZ_DUPS01000066.1"/>
</dbReference>
<name>A0A0K8J7R0_9FIRM</name>
<evidence type="ECO:0000313" key="2">
    <source>
        <dbReference type="EMBL" id="CUH93377.1"/>
    </source>
</evidence>
<keyword evidence="1" id="KW-0472">Membrane</keyword>
<feature type="transmembrane region" description="Helical" evidence="1">
    <location>
        <begin position="77"/>
        <end position="95"/>
    </location>
</feature>
<reference evidence="3" key="1">
    <citation type="submission" date="2015-09" db="EMBL/GenBank/DDBJ databases">
        <authorList>
            <person name="Wibberg D."/>
        </authorList>
    </citation>
    <scope>NUCLEOTIDE SEQUENCE [LARGE SCALE GENOMIC DNA]</scope>
    <source>
        <strain evidence="3">SD1D</strain>
    </source>
</reference>